<comment type="cofactor">
    <cofactor evidence="1">
        <name>pyridoxal 5'-phosphate</name>
        <dbReference type="ChEBI" id="CHEBI:597326"/>
    </cofactor>
</comment>
<keyword evidence="5" id="KW-0663">Pyridoxal phosphate</keyword>
<evidence type="ECO:0000313" key="7">
    <source>
        <dbReference type="EMBL" id="GGH58819.1"/>
    </source>
</evidence>
<proteinExistence type="inferred from homology"/>
<reference evidence="7 8" key="1">
    <citation type="journal article" date="2014" name="Int. J. Syst. Evol. Microbiol.">
        <title>Complete genome sequence of Corynebacterium casei LMG S-19264T (=DSM 44701T), isolated from a smear-ripened cheese.</title>
        <authorList>
            <consortium name="US DOE Joint Genome Institute (JGI-PGF)"/>
            <person name="Walter F."/>
            <person name="Albersmeier A."/>
            <person name="Kalinowski J."/>
            <person name="Ruckert C."/>
        </authorList>
    </citation>
    <scope>NUCLEOTIDE SEQUENCE [LARGE SCALE GENOMIC DNA]</scope>
    <source>
        <strain evidence="7 8">CCM 8669</strain>
    </source>
</reference>
<evidence type="ECO:0000259" key="6">
    <source>
        <dbReference type="Pfam" id="PF00155"/>
    </source>
</evidence>
<dbReference type="Pfam" id="PF00155">
    <property type="entry name" value="Aminotran_1_2"/>
    <property type="match status" value="1"/>
</dbReference>
<keyword evidence="4" id="KW-0808">Transferase</keyword>
<evidence type="ECO:0000256" key="1">
    <source>
        <dbReference type="ARBA" id="ARBA00001933"/>
    </source>
</evidence>
<dbReference type="InterPro" id="IPR015424">
    <property type="entry name" value="PyrdxlP-dep_Trfase"/>
</dbReference>
<organism evidence="7 8">
    <name type="scientific">Rothia aerolata</name>
    <dbReference type="NCBI Taxonomy" id="1812262"/>
    <lineage>
        <taxon>Bacteria</taxon>
        <taxon>Bacillati</taxon>
        <taxon>Actinomycetota</taxon>
        <taxon>Actinomycetes</taxon>
        <taxon>Micrococcales</taxon>
        <taxon>Micrococcaceae</taxon>
        <taxon>Rothia</taxon>
    </lineage>
</organism>
<protein>
    <submittedName>
        <fullName evidence="7">Aminotransferase</fullName>
    </submittedName>
</protein>
<evidence type="ECO:0000256" key="5">
    <source>
        <dbReference type="ARBA" id="ARBA00022898"/>
    </source>
</evidence>
<evidence type="ECO:0000256" key="4">
    <source>
        <dbReference type="ARBA" id="ARBA00022679"/>
    </source>
</evidence>
<evidence type="ECO:0000256" key="3">
    <source>
        <dbReference type="ARBA" id="ARBA00022576"/>
    </source>
</evidence>
<dbReference type="InterPro" id="IPR051326">
    <property type="entry name" value="Kynurenine-oxoglutarate_AT"/>
</dbReference>
<dbReference type="InterPro" id="IPR015422">
    <property type="entry name" value="PyrdxlP-dep_Trfase_small"/>
</dbReference>
<dbReference type="Proteomes" id="UP000600171">
    <property type="component" value="Unassembled WGS sequence"/>
</dbReference>
<dbReference type="InterPro" id="IPR015421">
    <property type="entry name" value="PyrdxlP-dep_Trfase_major"/>
</dbReference>
<dbReference type="RefSeq" id="WP_188358779.1">
    <property type="nucleotide sequence ID" value="NZ_BMDC01000001.1"/>
</dbReference>
<feature type="domain" description="Aminotransferase class I/classII large" evidence="6">
    <location>
        <begin position="50"/>
        <end position="408"/>
    </location>
</feature>
<dbReference type="AlphaFoldDB" id="A0A917MRG5"/>
<keyword evidence="8" id="KW-1185">Reference proteome</keyword>
<gene>
    <name evidence="7" type="ORF">GCM10007359_05400</name>
</gene>
<dbReference type="SUPFAM" id="SSF53383">
    <property type="entry name" value="PLP-dependent transferases"/>
    <property type="match status" value="1"/>
</dbReference>
<sequence length="412" mass="44915">MFEDGVAGAGAQQQAPWERVRLAAGLLSERGFSSTIFEEMSALAQQFGAINLGQGFPDTDGPAEIFEVAQTAMAEGINQYATIAGLPVLREAIAGHQLRFYGQRIDADRQVTVTAGASEALSSTIAALVNPGDEVVVFEPFYDLYPAAVAQAGGVLKPVQLRPENLFQPDLREIEAAFTPRTRLVVVNDPHNPTGAVFSEEVKQKIVELAERHGAVILQDAVYEHLTFEGEGFSPIFRVPGAEDRTVFVSAISKTHSLTGWRIGWMVGPAELIQQIRLVKAYFSHSAAAPLQVGAAAGINLGADFYTAFRERYTRQRDVLLDGLAQTPFRFVQPQGTFFAVADISQLLEQRKVPGGVELTRLLAQEAGVVAIPMTAFVTEAMKPAMNSWIRFAFCKQPPLLEEAVERLRGWL</sequence>
<dbReference type="Gene3D" id="3.40.640.10">
    <property type="entry name" value="Type I PLP-dependent aspartate aminotransferase-like (Major domain)"/>
    <property type="match status" value="1"/>
</dbReference>
<keyword evidence="3 7" id="KW-0032">Aminotransferase</keyword>
<dbReference type="PANTHER" id="PTHR43807:SF20">
    <property type="entry name" value="FI04487P"/>
    <property type="match status" value="1"/>
</dbReference>
<dbReference type="Gene3D" id="3.90.1150.10">
    <property type="entry name" value="Aspartate Aminotransferase, domain 1"/>
    <property type="match status" value="1"/>
</dbReference>
<dbReference type="GO" id="GO:0016212">
    <property type="term" value="F:kynurenine-oxoglutarate transaminase activity"/>
    <property type="evidence" value="ECO:0007669"/>
    <property type="project" value="TreeGrafter"/>
</dbReference>
<dbReference type="GO" id="GO:0030170">
    <property type="term" value="F:pyridoxal phosphate binding"/>
    <property type="evidence" value="ECO:0007669"/>
    <property type="project" value="InterPro"/>
</dbReference>
<evidence type="ECO:0000313" key="8">
    <source>
        <dbReference type="Proteomes" id="UP000600171"/>
    </source>
</evidence>
<evidence type="ECO:0000256" key="2">
    <source>
        <dbReference type="ARBA" id="ARBA00007441"/>
    </source>
</evidence>
<dbReference type="GO" id="GO:0005737">
    <property type="term" value="C:cytoplasm"/>
    <property type="evidence" value="ECO:0007669"/>
    <property type="project" value="TreeGrafter"/>
</dbReference>
<comment type="similarity">
    <text evidence="2">Belongs to the class-I pyridoxal-phosphate-dependent aminotransferase family.</text>
</comment>
<dbReference type="FunFam" id="3.40.640.10:FF:000033">
    <property type="entry name" value="Aspartate aminotransferase"/>
    <property type="match status" value="1"/>
</dbReference>
<dbReference type="EMBL" id="BMDC01000001">
    <property type="protein sequence ID" value="GGH58819.1"/>
    <property type="molecule type" value="Genomic_DNA"/>
</dbReference>
<name>A0A917MRG5_9MICC</name>
<dbReference type="PANTHER" id="PTHR43807">
    <property type="entry name" value="FI04487P"/>
    <property type="match status" value="1"/>
</dbReference>
<dbReference type="CDD" id="cd00609">
    <property type="entry name" value="AAT_like"/>
    <property type="match status" value="1"/>
</dbReference>
<accession>A0A917MRG5</accession>
<comment type="caution">
    <text evidence="7">The sequence shown here is derived from an EMBL/GenBank/DDBJ whole genome shotgun (WGS) entry which is preliminary data.</text>
</comment>
<dbReference type="InterPro" id="IPR004839">
    <property type="entry name" value="Aminotransferase_I/II_large"/>
</dbReference>